<gene>
    <name evidence="1" type="ORF">I3842_11G175500</name>
</gene>
<protein>
    <recommendedName>
        <fullName evidence="3">Serine/threonine-protein kinase abkC</fullName>
    </recommendedName>
</protein>
<name>A0A922DRF3_CARIL</name>
<proteinExistence type="predicted"/>
<reference evidence="1" key="1">
    <citation type="submission" date="2021-01" db="EMBL/GenBank/DDBJ databases">
        <authorList>
            <person name="Lovell J.T."/>
            <person name="Bentley N."/>
            <person name="Bhattarai G."/>
            <person name="Jenkins J.W."/>
            <person name="Sreedasyam A."/>
            <person name="Alarcon Y."/>
            <person name="Bock C."/>
            <person name="Boston L."/>
            <person name="Carlson J."/>
            <person name="Cervantes K."/>
            <person name="Clermont K."/>
            <person name="Krom N."/>
            <person name="Kubenka K."/>
            <person name="Mamidi S."/>
            <person name="Mattison C."/>
            <person name="Monteros M."/>
            <person name="Pisani C."/>
            <person name="Plott C."/>
            <person name="Rajasekar S."/>
            <person name="Rhein H.S."/>
            <person name="Rohla C."/>
            <person name="Song M."/>
            <person name="Hilaire R.S."/>
            <person name="Shu S."/>
            <person name="Wells L."/>
            <person name="Wang X."/>
            <person name="Webber J."/>
            <person name="Heerema R.J."/>
            <person name="Klein P."/>
            <person name="Conner P."/>
            <person name="Grauke L."/>
            <person name="Grimwood J."/>
            <person name="Schmutz J."/>
            <person name="Randall J.J."/>
        </authorList>
    </citation>
    <scope>NUCLEOTIDE SEQUENCE</scope>
    <source>
        <tissue evidence="1">Leaf</tissue>
    </source>
</reference>
<dbReference type="InterPro" id="IPR052402">
    <property type="entry name" value="ADCK_kinase"/>
</dbReference>
<evidence type="ECO:0000313" key="2">
    <source>
        <dbReference type="Proteomes" id="UP000811246"/>
    </source>
</evidence>
<evidence type="ECO:0000313" key="1">
    <source>
        <dbReference type="EMBL" id="KAG6689440.1"/>
    </source>
</evidence>
<comment type="caution">
    <text evidence="1">The sequence shown here is derived from an EMBL/GenBank/DDBJ whole genome shotgun (WGS) entry which is preliminary data.</text>
</comment>
<evidence type="ECO:0008006" key="3">
    <source>
        <dbReference type="Google" id="ProtNLM"/>
    </source>
</evidence>
<dbReference type="EMBL" id="CM031835">
    <property type="protein sequence ID" value="KAG6689440.1"/>
    <property type="molecule type" value="Genomic_DNA"/>
</dbReference>
<organism evidence="1 2">
    <name type="scientific">Carya illinoinensis</name>
    <name type="common">Pecan</name>
    <dbReference type="NCBI Taxonomy" id="32201"/>
    <lineage>
        <taxon>Eukaryota</taxon>
        <taxon>Viridiplantae</taxon>
        <taxon>Streptophyta</taxon>
        <taxon>Embryophyta</taxon>
        <taxon>Tracheophyta</taxon>
        <taxon>Spermatophyta</taxon>
        <taxon>Magnoliopsida</taxon>
        <taxon>eudicotyledons</taxon>
        <taxon>Gunneridae</taxon>
        <taxon>Pentapetalae</taxon>
        <taxon>rosids</taxon>
        <taxon>fabids</taxon>
        <taxon>Fagales</taxon>
        <taxon>Juglandaceae</taxon>
        <taxon>Carya</taxon>
    </lineage>
</organism>
<sequence length="170" mass="19360">MHPGNILVRVTHSKPSHKQIFRSKPLVILLDVGLTAELSKKDRVNLLDFFKAVALQDGRTAAECTLRLSKQQNCPNPRAFIEEVEKSFGFWRTHVVHPADCMQQLLEQVRRHKVNIDADICTVMVTTLVLEGWQRKLDPGYDVLQALNSLLFRVDLADSLFDTIEKLMAP</sequence>
<accession>A0A922DRF3</accession>
<dbReference type="PANTHER" id="PTHR45890:SF13">
    <property type="entry name" value="ABC1 ATYPICAL KINASE-LIKE DOMAIN-CONTAINING PROTEIN"/>
    <property type="match status" value="1"/>
</dbReference>
<dbReference type="Proteomes" id="UP000811246">
    <property type="component" value="Chromosome 11"/>
</dbReference>
<dbReference type="PANTHER" id="PTHR45890">
    <property type="entry name" value="AARF DOMAIN CONTAINING KINASE 2 (PREDICTED)"/>
    <property type="match status" value="1"/>
</dbReference>
<dbReference type="AlphaFoldDB" id="A0A922DRF3"/>